<dbReference type="EMBL" id="CP047045">
    <property type="protein sequence ID" value="QGZ96637.1"/>
    <property type="molecule type" value="Genomic_DNA"/>
</dbReference>
<evidence type="ECO:0000256" key="1">
    <source>
        <dbReference type="SAM" id="SignalP"/>
    </source>
</evidence>
<accession>A0A6I6MV42</accession>
<evidence type="ECO:0000313" key="2">
    <source>
        <dbReference type="EMBL" id="QGZ96637.1"/>
    </source>
</evidence>
<protein>
    <submittedName>
        <fullName evidence="2">Uncharacterized protein</fullName>
    </submittedName>
</protein>
<gene>
    <name evidence="2" type="ORF">DSM104635_03498</name>
</gene>
<feature type="signal peptide" evidence="1">
    <location>
        <begin position="1"/>
        <end position="22"/>
    </location>
</feature>
<sequence length="157" mass="16376">MRKVFAAAVLVGAVSLGSIALAQVKPLGPDGQYQPSLTTQQTMTADPAMTEPVDAAPQDARSIASDQEVGEARRAYRAACDRYESTSFCECVTAGVAQALHPSEVRIAARTIGDRITAQGDAAISSETDSTAGLQSSAARIEQVEGHYADACAQFRG</sequence>
<dbReference type="KEGG" id="tsv:DSM104635_03498"/>
<dbReference type="AlphaFoldDB" id="A0A6I6MV42"/>
<reference evidence="3" key="1">
    <citation type="submission" date="2019-12" db="EMBL/GenBank/DDBJ databases">
        <title>Complete genome of Terracaulis silvestris 0127_4.</title>
        <authorList>
            <person name="Vieira S."/>
            <person name="Riedel T."/>
            <person name="Sproer C."/>
            <person name="Pascual J."/>
            <person name="Boedeker C."/>
            <person name="Overmann J."/>
        </authorList>
    </citation>
    <scope>NUCLEOTIDE SEQUENCE [LARGE SCALE GENOMIC DNA]</scope>
    <source>
        <strain evidence="3">0127_4</strain>
    </source>
</reference>
<dbReference type="Proteomes" id="UP000431269">
    <property type="component" value="Chromosome"/>
</dbReference>
<keyword evidence="1" id="KW-0732">Signal</keyword>
<organism evidence="2 3">
    <name type="scientific">Terricaulis silvestris</name>
    <dbReference type="NCBI Taxonomy" id="2686094"/>
    <lineage>
        <taxon>Bacteria</taxon>
        <taxon>Pseudomonadati</taxon>
        <taxon>Pseudomonadota</taxon>
        <taxon>Alphaproteobacteria</taxon>
        <taxon>Caulobacterales</taxon>
        <taxon>Caulobacteraceae</taxon>
        <taxon>Terricaulis</taxon>
    </lineage>
</organism>
<feature type="chain" id="PRO_5026078452" evidence="1">
    <location>
        <begin position="23"/>
        <end position="157"/>
    </location>
</feature>
<name>A0A6I6MV42_9CAUL</name>
<dbReference type="RefSeq" id="WP_158767416.1">
    <property type="nucleotide sequence ID" value="NZ_CP047045.1"/>
</dbReference>
<keyword evidence="3" id="KW-1185">Reference proteome</keyword>
<proteinExistence type="predicted"/>
<evidence type="ECO:0000313" key="3">
    <source>
        <dbReference type="Proteomes" id="UP000431269"/>
    </source>
</evidence>